<evidence type="ECO:0000313" key="1">
    <source>
        <dbReference type="EMBL" id="KAG2852123.1"/>
    </source>
</evidence>
<protein>
    <submittedName>
        <fullName evidence="2">Uncharacterized protein</fullName>
    </submittedName>
</protein>
<reference evidence="2" key="1">
    <citation type="submission" date="2018-10" db="EMBL/GenBank/DDBJ databases">
        <title>Effector identification in a new, highly contiguous assembly of the strawberry crown rot pathogen Phytophthora cactorum.</title>
        <authorList>
            <person name="Armitage A.D."/>
            <person name="Nellist C.F."/>
            <person name="Bates H."/>
            <person name="Vickerstaff R.J."/>
            <person name="Harrison R.J."/>
        </authorList>
    </citation>
    <scope>NUCLEOTIDE SEQUENCE</scope>
    <source>
        <strain evidence="1">15-7</strain>
        <strain evidence="2">4032</strain>
        <strain evidence="3">P415</strain>
        <strain evidence="4">P421</strain>
    </source>
</reference>
<evidence type="ECO:0000313" key="4">
    <source>
        <dbReference type="EMBL" id="KAG3209721.1"/>
    </source>
</evidence>
<dbReference type="VEuPathDB" id="FungiDB:PC110_g876"/>
<evidence type="ECO:0000313" key="3">
    <source>
        <dbReference type="EMBL" id="KAG2965930.1"/>
    </source>
</evidence>
<sequence length="199" mass="21792">MDIGSLGATLEHALLVKIPKAWYQLCAAGTRKSMSGPTSDALSTSSRVENLQAAAITKYDRTHPKGVNAFDLRVYKNWNEEALQLDAIAGSEGRVGNDRESIQTSGTMRFMVLEHSSGTDAGDGDQEIYQAFATRTSAFMKCITKCMQVLKEGSIDEFTTTTTLHAYAFIVAAFRGDENFSSSATRTDVEETLELRKQT</sequence>
<gene>
    <name evidence="1" type="ORF">PC113_g15308</name>
    <name evidence="2" type="ORF">PC115_g19204</name>
    <name evidence="3" type="ORF">PC118_g19456</name>
    <name evidence="4" type="ORF">PC129_g19270</name>
</gene>
<dbReference type="Proteomes" id="UP000735874">
    <property type="component" value="Unassembled WGS sequence"/>
</dbReference>
<dbReference type="Proteomes" id="UP000760860">
    <property type="component" value="Unassembled WGS sequence"/>
</dbReference>
<name>A0A8T1B0K4_9STRA</name>
<dbReference type="EMBL" id="RCMG01000561">
    <property type="protein sequence ID" value="KAG2852123.1"/>
    <property type="molecule type" value="Genomic_DNA"/>
</dbReference>
<dbReference type="Proteomes" id="UP000774804">
    <property type="component" value="Unassembled WGS sequence"/>
</dbReference>
<dbReference type="EMBL" id="RCML01001061">
    <property type="protein sequence ID" value="KAG2965930.1"/>
    <property type="molecule type" value="Genomic_DNA"/>
</dbReference>
<dbReference type="VEuPathDB" id="FungiDB:PC110_g877"/>
<proteinExistence type="predicted"/>
<accession>A0A8T1B0K4</accession>
<evidence type="ECO:0000313" key="5">
    <source>
        <dbReference type="Proteomes" id="UP000774804"/>
    </source>
</evidence>
<organism evidence="2 5">
    <name type="scientific">Phytophthora cactorum</name>
    <dbReference type="NCBI Taxonomy" id="29920"/>
    <lineage>
        <taxon>Eukaryota</taxon>
        <taxon>Sar</taxon>
        <taxon>Stramenopiles</taxon>
        <taxon>Oomycota</taxon>
        <taxon>Peronosporomycetes</taxon>
        <taxon>Peronosporales</taxon>
        <taxon>Peronosporaceae</taxon>
        <taxon>Phytophthora</taxon>
    </lineage>
</organism>
<dbReference type="EMBL" id="RCMV01001217">
    <property type="protein sequence ID" value="KAG3209721.1"/>
    <property type="molecule type" value="Genomic_DNA"/>
</dbReference>
<comment type="caution">
    <text evidence="2">The sequence shown here is derived from an EMBL/GenBank/DDBJ whole genome shotgun (WGS) entry which is preliminary data.</text>
</comment>
<dbReference type="Proteomes" id="UP000697107">
    <property type="component" value="Unassembled WGS sequence"/>
</dbReference>
<evidence type="ECO:0000313" key="2">
    <source>
        <dbReference type="EMBL" id="KAG2891450.1"/>
    </source>
</evidence>
<dbReference type="EMBL" id="RCMI01001066">
    <property type="protein sequence ID" value="KAG2891450.1"/>
    <property type="molecule type" value="Genomic_DNA"/>
</dbReference>
<dbReference type="AlphaFoldDB" id="A0A8T1B0K4"/>